<name>A0A0W8I6B1_9MICO</name>
<evidence type="ECO:0000313" key="2">
    <source>
        <dbReference type="Proteomes" id="UP000054837"/>
    </source>
</evidence>
<dbReference type="InterPro" id="IPR006439">
    <property type="entry name" value="HAD-SF_hydro_IA"/>
</dbReference>
<evidence type="ECO:0008006" key="3">
    <source>
        <dbReference type="Google" id="ProtNLM"/>
    </source>
</evidence>
<dbReference type="InterPro" id="IPR051806">
    <property type="entry name" value="HAD-like_SPP"/>
</dbReference>
<dbReference type="InterPro" id="IPR036412">
    <property type="entry name" value="HAD-like_sf"/>
</dbReference>
<gene>
    <name evidence="1" type="ORF">AVL62_01255</name>
</gene>
<dbReference type="Gene3D" id="1.10.150.240">
    <property type="entry name" value="Putative phosphatase, domain 2"/>
    <property type="match status" value="1"/>
</dbReference>
<dbReference type="Proteomes" id="UP000054837">
    <property type="component" value="Unassembled WGS sequence"/>
</dbReference>
<dbReference type="SFLD" id="SFLDG01129">
    <property type="entry name" value="C1.5:_HAD__Beta-PGM__Phosphata"/>
    <property type="match status" value="1"/>
</dbReference>
<sequence>MTGPSTGRRVLTEERFAAVLLDSDSTLVDSAAAVRRSWAAWADRFGVPAERLGQTHGMPRRQTIARLDRELDLGLDLERAGAVFDEIELDDLHDVVALPGALDALAALGDRAAVVTSADRTLASARLRAAGLLEPAVLVCADDVERGKPDPAPYREAAARMGADPAACLVVEDSPAGVRSGRAAGASTLALLTTTPREQLGEADLVVPDLSWVRFGVDARGVWVSARD</sequence>
<dbReference type="RefSeq" id="WP_058891792.1">
    <property type="nucleotide sequence ID" value="NZ_LQBL01000028.1"/>
</dbReference>
<dbReference type="AlphaFoldDB" id="A0A0W8I6B1"/>
<dbReference type="STRING" id="767452.AVL62_01255"/>
<dbReference type="InterPro" id="IPR023198">
    <property type="entry name" value="PGP-like_dom2"/>
</dbReference>
<dbReference type="EMBL" id="LQBL01000028">
    <property type="protein sequence ID" value="KUG53786.1"/>
    <property type="molecule type" value="Genomic_DNA"/>
</dbReference>
<dbReference type="PANTHER" id="PTHR43481">
    <property type="entry name" value="FRUCTOSE-1-PHOSPHATE PHOSPHATASE"/>
    <property type="match status" value="1"/>
</dbReference>
<accession>A0A0W8I6B1</accession>
<organism evidence="1 2">
    <name type="scientific">Serinicoccus chungangensis</name>
    <dbReference type="NCBI Taxonomy" id="767452"/>
    <lineage>
        <taxon>Bacteria</taxon>
        <taxon>Bacillati</taxon>
        <taxon>Actinomycetota</taxon>
        <taxon>Actinomycetes</taxon>
        <taxon>Micrococcales</taxon>
        <taxon>Ornithinimicrobiaceae</taxon>
        <taxon>Serinicoccus</taxon>
    </lineage>
</organism>
<dbReference type="SFLD" id="SFLDS00003">
    <property type="entry name" value="Haloacid_Dehalogenase"/>
    <property type="match status" value="1"/>
</dbReference>
<dbReference type="Pfam" id="PF00702">
    <property type="entry name" value="Hydrolase"/>
    <property type="match status" value="1"/>
</dbReference>
<dbReference type="PANTHER" id="PTHR43481:SF4">
    <property type="entry name" value="GLYCEROL-1-PHOSPHATE PHOSPHOHYDROLASE 1-RELATED"/>
    <property type="match status" value="1"/>
</dbReference>
<dbReference type="InterPro" id="IPR023214">
    <property type="entry name" value="HAD_sf"/>
</dbReference>
<protein>
    <recommendedName>
        <fullName evidence="3">Phosphatase</fullName>
    </recommendedName>
</protein>
<reference evidence="1 2" key="1">
    <citation type="submission" date="2015-12" db="EMBL/GenBank/DDBJ databases">
        <title>Serinicoccus chungangenesis strain CD08_5 genome sequencing and assembly.</title>
        <authorList>
            <person name="Chander A.M."/>
            <person name="Kaur G."/>
            <person name="Nair G.R."/>
            <person name="Dhawan D.K."/>
            <person name="Kochhar R.K."/>
            <person name="Mayilraj S."/>
            <person name="Bhadada S.K."/>
        </authorList>
    </citation>
    <scope>NUCLEOTIDE SEQUENCE [LARGE SCALE GENOMIC DNA]</scope>
    <source>
        <strain evidence="1 2">CD08_5</strain>
    </source>
</reference>
<proteinExistence type="predicted"/>
<evidence type="ECO:0000313" key="1">
    <source>
        <dbReference type="EMBL" id="KUG53786.1"/>
    </source>
</evidence>
<dbReference type="NCBIfam" id="TIGR01509">
    <property type="entry name" value="HAD-SF-IA-v3"/>
    <property type="match status" value="1"/>
</dbReference>
<dbReference type="GO" id="GO:0050308">
    <property type="term" value="F:sugar-phosphatase activity"/>
    <property type="evidence" value="ECO:0007669"/>
    <property type="project" value="TreeGrafter"/>
</dbReference>
<comment type="caution">
    <text evidence="1">The sequence shown here is derived from an EMBL/GenBank/DDBJ whole genome shotgun (WGS) entry which is preliminary data.</text>
</comment>
<dbReference type="Gene3D" id="3.40.50.1000">
    <property type="entry name" value="HAD superfamily/HAD-like"/>
    <property type="match status" value="1"/>
</dbReference>
<dbReference type="SUPFAM" id="SSF56784">
    <property type="entry name" value="HAD-like"/>
    <property type="match status" value="1"/>
</dbReference>
<keyword evidence="2" id="KW-1185">Reference proteome</keyword>